<sequence>MKNIMAIAFFSFLFISCGEKKKEIAEHIQSPKKIKALVIDGQNNHYVWPKTTMMIKDYLEQTNLFTVDIERMDSIWLGIKYNKTRPEAYESFIETYPLKNKTYQISHSPIKTSDFTFNFDNYDVIISNLGADSPLWPVKTREAFESYMKNGGGLVVIHAADNAWGEWEEYNKMIGLGAWGGRDEKSGPYVYYNEQGEIIKDTVVGVCGSHGPEYEFQITTRAAEHPIMKGLPEKWLHTPDEMYERMRGPFENATILATAYADVEKNAPPWDPNVTGLGQHVPQLMAINYGKGRVFHSTLGHFDYSMECTGFITTLQRGSEWAATGKVTQEIPKDFPSADASNSRPWK</sequence>
<dbReference type="Gene3D" id="3.40.50.880">
    <property type="match status" value="1"/>
</dbReference>
<dbReference type="PROSITE" id="PS51257">
    <property type="entry name" value="PROKAR_LIPOPROTEIN"/>
    <property type="match status" value="1"/>
</dbReference>
<dbReference type="PANTHER" id="PTHR40469:SF2">
    <property type="entry name" value="GALACTOSE-BINDING DOMAIN-LIKE SUPERFAMILY PROTEIN"/>
    <property type="match status" value="1"/>
</dbReference>
<dbReference type="OrthoDB" id="9785923at2"/>
<protein>
    <submittedName>
        <fullName evidence="2">Trehalose utilisation</fullName>
    </submittedName>
</protein>
<organism evidence="2 3">
    <name type="scientific">Maribacter dokdonensis</name>
    <dbReference type="NCBI Taxonomy" id="320912"/>
    <lineage>
        <taxon>Bacteria</taxon>
        <taxon>Pseudomonadati</taxon>
        <taxon>Bacteroidota</taxon>
        <taxon>Flavobacteriia</taxon>
        <taxon>Flavobacteriales</taxon>
        <taxon>Flavobacteriaceae</taxon>
        <taxon>Maribacter</taxon>
    </lineage>
</organism>
<evidence type="ECO:0000313" key="2">
    <source>
        <dbReference type="EMBL" id="SEC48549.1"/>
    </source>
</evidence>
<reference evidence="2 3" key="1">
    <citation type="submission" date="2016-10" db="EMBL/GenBank/DDBJ databases">
        <authorList>
            <person name="de Groot N.N."/>
        </authorList>
    </citation>
    <scope>NUCLEOTIDE SEQUENCE [LARGE SCALE GENOMIC DNA]</scope>
    <source>
        <strain evidence="2 3">MAR_2009_71</strain>
    </source>
</reference>
<evidence type="ECO:0000313" key="3">
    <source>
        <dbReference type="Proteomes" id="UP000183038"/>
    </source>
</evidence>
<dbReference type="AlphaFoldDB" id="A0A1H4SWX6"/>
<gene>
    <name evidence="2" type="ORF">SAMN05192540_3292</name>
</gene>
<dbReference type="Pfam" id="PF06283">
    <property type="entry name" value="ThuA"/>
    <property type="match status" value="1"/>
</dbReference>
<dbReference type="RefSeq" id="WP_074674123.1">
    <property type="nucleotide sequence ID" value="NZ_FNTB01000001.1"/>
</dbReference>
<accession>A0A1H4SWX6</accession>
<evidence type="ECO:0000259" key="1">
    <source>
        <dbReference type="Pfam" id="PF06283"/>
    </source>
</evidence>
<dbReference type="EMBL" id="FNTB01000001">
    <property type="protein sequence ID" value="SEC48549.1"/>
    <property type="molecule type" value="Genomic_DNA"/>
</dbReference>
<dbReference type="SUPFAM" id="SSF52317">
    <property type="entry name" value="Class I glutamine amidotransferase-like"/>
    <property type="match status" value="1"/>
</dbReference>
<dbReference type="InterPro" id="IPR029062">
    <property type="entry name" value="Class_I_gatase-like"/>
</dbReference>
<dbReference type="PANTHER" id="PTHR40469">
    <property type="entry name" value="SECRETED GLYCOSYL HYDROLASE"/>
    <property type="match status" value="1"/>
</dbReference>
<dbReference type="InterPro" id="IPR029010">
    <property type="entry name" value="ThuA-like"/>
</dbReference>
<proteinExistence type="predicted"/>
<name>A0A1H4SWX6_9FLAO</name>
<feature type="domain" description="ThuA-like" evidence="1">
    <location>
        <begin position="85"/>
        <end position="322"/>
    </location>
</feature>
<dbReference type="Proteomes" id="UP000183038">
    <property type="component" value="Unassembled WGS sequence"/>
</dbReference>